<evidence type="ECO:0000256" key="4">
    <source>
        <dbReference type="ARBA" id="ARBA00035204"/>
    </source>
</evidence>
<keyword evidence="3 5" id="KW-0687">Ribonucleoprotein</keyword>
<dbReference type="GO" id="GO:0006412">
    <property type="term" value="P:translation"/>
    <property type="evidence" value="ECO:0007669"/>
    <property type="project" value="UniProtKB-UniRule"/>
</dbReference>
<reference evidence="7" key="1">
    <citation type="submission" date="2017-09" db="EMBL/GenBank/DDBJ databases">
        <title>Depth-based differentiation of microbial function through sediment-hosted aquifers and enrichment of novel symbionts in the deep terrestrial subsurface.</title>
        <authorList>
            <person name="Probst A.J."/>
            <person name="Ladd B."/>
            <person name="Jarett J.K."/>
            <person name="Geller-Mcgrath D.E."/>
            <person name="Sieber C.M.K."/>
            <person name="Emerson J.B."/>
            <person name="Anantharaman K."/>
            <person name="Thomas B.C."/>
            <person name="Malmstrom R."/>
            <person name="Stieglmeier M."/>
            <person name="Klingl A."/>
            <person name="Woyke T."/>
            <person name="Ryan C.M."/>
            <person name="Banfield J.F."/>
        </authorList>
    </citation>
    <scope>NUCLEOTIDE SEQUENCE [LARGE SCALE GENOMIC DNA]</scope>
</reference>
<keyword evidence="2 5" id="KW-0689">Ribosomal protein</keyword>
<evidence type="ECO:0000256" key="2">
    <source>
        <dbReference type="ARBA" id="ARBA00022980"/>
    </source>
</evidence>
<dbReference type="InterPro" id="IPR001854">
    <property type="entry name" value="Ribosomal_uL29"/>
</dbReference>
<comment type="caution">
    <text evidence="6">The sequence shown here is derived from an EMBL/GenBank/DDBJ whole genome shotgun (WGS) entry which is preliminary data.</text>
</comment>
<dbReference type="Proteomes" id="UP000230033">
    <property type="component" value="Unassembled WGS sequence"/>
</dbReference>
<proteinExistence type="inferred from homology"/>
<accession>A0A2H0WN39</accession>
<dbReference type="AlphaFoldDB" id="A0A2H0WN39"/>
<dbReference type="EMBL" id="PEZJ01000011">
    <property type="protein sequence ID" value="PIS14054.1"/>
    <property type="molecule type" value="Genomic_DNA"/>
</dbReference>
<evidence type="ECO:0000313" key="6">
    <source>
        <dbReference type="EMBL" id="PIS14054.1"/>
    </source>
</evidence>
<sequence>MKKNQLKELQTKTAAELNSLLAKGEIELAKLKMDLRAGKVKDVRSLNKKRHDLARMKTILKNQQLTKGK</sequence>
<dbReference type="GO" id="GO:0005840">
    <property type="term" value="C:ribosome"/>
    <property type="evidence" value="ECO:0007669"/>
    <property type="project" value="UniProtKB-KW"/>
</dbReference>
<name>A0A2H0WN39_9BACT</name>
<dbReference type="GO" id="GO:0003735">
    <property type="term" value="F:structural constituent of ribosome"/>
    <property type="evidence" value="ECO:0007669"/>
    <property type="project" value="InterPro"/>
</dbReference>
<dbReference type="InterPro" id="IPR036049">
    <property type="entry name" value="Ribosomal_uL29_sf"/>
</dbReference>
<dbReference type="Gene3D" id="1.10.287.310">
    <property type="match status" value="1"/>
</dbReference>
<evidence type="ECO:0000256" key="3">
    <source>
        <dbReference type="ARBA" id="ARBA00023274"/>
    </source>
</evidence>
<dbReference type="SUPFAM" id="SSF46561">
    <property type="entry name" value="Ribosomal protein L29 (L29p)"/>
    <property type="match status" value="1"/>
</dbReference>
<dbReference type="GO" id="GO:1990904">
    <property type="term" value="C:ribonucleoprotein complex"/>
    <property type="evidence" value="ECO:0007669"/>
    <property type="project" value="UniProtKB-KW"/>
</dbReference>
<protein>
    <recommendedName>
        <fullName evidence="4 5">Large ribosomal subunit protein uL29</fullName>
    </recommendedName>
</protein>
<dbReference type="NCBIfam" id="TIGR00012">
    <property type="entry name" value="L29"/>
    <property type="match status" value="1"/>
</dbReference>
<evidence type="ECO:0000313" key="7">
    <source>
        <dbReference type="Proteomes" id="UP000230033"/>
    </source>
</evidence>
<comment type="similarity">
    <text evidence="1 5">Belongs to the universal ribosomal protein uL29 family.</text>
</comment>
<organism evidence="6 7">
    <name type="scientific">Candidatus Shapirobacteria bacterium CG09_land_8_20_14_0_10_47_13</name>
    <dbReference type="NCBI Taxonomy" id="1974481"/>
    <lineage>
        <taxon>Bacteria</taxon>
        <taxon>Candidatus Shapironibacteriota</taxon>
    </lineage>
</organism>
<dbReference type="Pfam" id="PF00831">
    <property type="entry name" value="Ribosomal_L29"/>
    <property type="match status" value="1"/>
</dbReference>
<dbReference type="HAMAP" id="MF_00374">
    <property type="entry name" value="Ribosomal_uL29"/>
    <property type="match status" value="1"/>
</dbReference>
<gene>
    <name evidence="5 6" type="primary">rpmC</name>
    <name evidence="6" type="ORF">COT65_00950</name>
</gene>
<evidence type="ECO:0000256" key="1">
    <source>
        <dbReference type="ARBA" id="ARBA00009254"/>
    </source>
</evidence>
<evidence type="ECO:0000256" key="5">
    <source>
        <dbReference type="HAMAP-Rule" id="MF_00374"/>
    </source>
</evidence>